<protein>
    <submittedName>
        <fullName evidence="3">Rab-gtpase-tbc domain-containing protein-related</fullName>
    </submittedName>
</protein>
<accession>A0ABQ8YB94</accession>
<comment type="caution">
    <text evidence="3">The sequence shown here is derived from an EMBL/GenBank/DDBJ whole genome shotgun (WGS) entry which is preliminary data.</text>
</comment>
<dbReference type="InterPro" id="IPR050302">
    <property type="entry name" value="Rab_GAP_TBC_domain"/>
</dbReference>
<dbReference type="InterPro" id="IPR000195">
    <property type="entry name" value="Rab-GAP-TBC_dom"/>
</dbReference>
<feature type="domain" description="Rab-GAP TBC" evidence="2">
    <location>
        <begin position="68"/>
        <end position="258"/>
    </location>
</feature>
<organism evidence="3 4">
    <name type="scientific">Anaeramoeba flamelloides</name>
    <dbReference type="NCBI Taxonomy" id="1746091"/>
    <lineage>
        <taxon>Eukaryota</taxon>
        <taxon>Metamonada</taxon>
        <taxon>Anaeramoebidae</taxon>
        <taxon>Anaeramoeba</taxon>
    </lineage>
</organism>
<evidence type="ECO:0000259" key="2">
    <source>
        <dbReference type="PROSITE" id="PS50086"/>
    </source>
</evidence>
<keyword evidence="4" id="KW-1185">Reference proteome</keyword>
<dbReference type="Pfam" id="PF00566">
    <property type="entry name" value="RabGAP-TBC"/>
    <property type="match status" value="1"/>
</dbReference>
<dbReference type="Gene3D" id="1.10.8.270">
    <property type="entry name" value="putative rabgap domain of human tbc1 domain family member 14 like domains"/>
    <property type="match status" value="1"/>
</dbReference>
<evidence type="ECO:0000256" key="1">
    <source>
        <dbReference type="SAM" id="MobiDB-lite"/>
    </source>
</evidence>
<dbReference type="SMART" id="SM00164">
    <property type="entry name" value="TBC"/>
    <property type="match status" value="1"/>
</dbReference>
<gene>
    <name evidence="3" type="ORF">M0813_00564</name>
</gene>
<dbReference type="Gene3D" id="1.10.10.750">
    <property type="entry name" value="Ypt/Rab-GAP domain of gyp1p, domain 1"/>
    <property type="match status" value="1"/>
</dbReference>
<dbReference type="Proteomes" id="UP001150062">
    <property type="component" value="Unassembled WGS sequence"/>
</dbReference>
<dbReference type="EMBL" id="JAOAOG010000191">
    <property type="protein sequence ID" value="KAJ6241858.1"/>
    <property type="molecule type" value="Genomic_DNA"/>
</dbReference>
<evidence type="ECO:0000313" key="4">
    <source>
        <dbReference type="Proteomes" id="UP001150062"/>
    </source>
</evidence>
<proteinExistence type="predicted"/>
<sequence length="427" mass="50663">MSDSEREDRDEYNFVISYPMEQELEIRKIAKLKRQQTNKKWNKFIKKQGGGNLIIKKNSKLKKLVRSGIPNKHRRVLWQSLTSSKEHLEANKGYYSLLLERNKDGQSSATKQIDNDLRRTFPGHPYFDDKENLLKLRNVLCAYSWRNTKIGYCQSMNFIVGLLLILGFKEEEAFWMFVAIVEVIMPKTSYSRDLIDAHIDQKTLLSLMLKRINKIGKHIVKHEVSLQLITQQWFLCLYISCLPTEITLRILDVFFFEGNKILFRVALALFKLSQKEILEQNEPGLLFMKIKELPNNVVSADNLLKCAFALKAFSRKEINKQRKFWGPKVQEELNRLNKVHREDRKKRRKQLLEKEGWNSSFDSTDFKKEIEKEKVNEEENEKEKEKGKEKGKEKEKETEKEKEKEKEKETENENEIEKNLKIEKKIK</sequence>
<name>A0ABQ8YB94_9EUKA</name>
<dbReference type="Gene3D" id="1.10.472.80">
    <property type="entry name" value="Ypt/Rab-GAP domain of gyp1p, domain 3"/>
    <property type="match status" value="1"/>
</dbReference>
<evidence type="ECO:0000313" key="3">
    <source>
        <dbReference type="EMBL" id="KAJ6241858.1"/>
    </source>
</evidence>
<dbReference type="PANTHER" id="PTHR47219:SF20">
    <property type="entry name" value="TBC1 DOMAIN FAMILY MEMBER 2B"/>
    <property type="match status" value="1"/>
</dbReference>
<dbReference type="PROSITE" id="PS50086">
    <property type="entry name" value="TBC_RABGAP"/>
    <property type="match status" value="1"/>
</dbReference>
<reference evidence="3" key="1">
    <citation type="submission" date="2022-08" db="EMBL/GenBank/DDBJ databases">
        <title>Novel sulfate-reducing endosymbionts in the free-living metamonad Anaeramoeba.</title>
        <authorList>
            <person name="Jerlstrom-Hultqvist J."/>
            <person name="Cepicka I."/>
            <person name="Gallot-Lavallee L."/>
            <person name="Salas-Leiva D."/>
            <person name="Curtis B.A."/>
            <person name="Zahonova K."/>
            <person name="Pipaliya S."/>
            <person name="Dacks J."/>
            <person name="Roger A.J."/>
        </authorList>
    </citation>
    <scope>NUCLEOTIDE SEQUENCE</scope>
    <source>
        <strain evidence="3">Schooner1</strain>
    </source>
</reference>
<dbReference type="PANTHER" id="PTHR47219">
    <property type="entry name" value="RAB GTPASE-ACTIVATING PROTEIN 1-LIKE"/>
    <property type="match status" value="1"/>
</dbReference>
<dbReference type="SUPFAM" id="SSF47923">
    <property type="entry name" value="Ypt/Rab-GAP domain of gyp1p"/>
    <property type="match status" value="2"/>
</dbReference>
<feature type="region of interest" description="Disordered" evidence="1">
    <location>
        <begin position="368"/>
        <end position="427"/>
    </location>
</feature>
<dbReference type="InterPro" id="IPR035969">
    <property type="entry name" value="Rab-GAP_TBC_sf"/>
</dbReference>